<name>A0A4Q8CZ46_9GAMM</name>
<gene>
    <name evidence="1" type="ORF">EV698_0532</name>
</gene>
<sequence>MARDYIRPEIPDRLYTELTRDQRLLINPEKDDLLRALETTQHGSRERLLTIPRVLRGWRRLHGGDTDLVALAARTEAPDHYQWPMRVSVFQAVVITPKLIGAVFERARIEPGQSLQWPIPPIADSTRDRRNAIVTTFWMHLSDHDIRQLDQYTAAA</sequence>
<dbReference type="Proteomes" id="UP000292298">
    <property type="component" value="Unassembled WGS sequence"/>
</dbReference>
<dbReference type="RefSeq" id="WP_130502618.1">
    <property type="nucleotide sequence ID" value="NZ_SHLI01000001.1"/>
</dbReference>
<dbReference type="AlphaFoldDB" id="A0A4Q8CZ46"/>
<dbReference type="EMBL" id="SHLI01000001">
    <property type="protein sequence ID" value="RZU98288.1"/>
    <property type="molecule type" value="Genomic_DNA"/>
</dbReference>
<evidence type="ECO:0000313" key="2">
    <source>
        <dbReference type="Proteomes" id="UP000292298"/>
    </source>
</evidence>
<reference evidence="1 2" key="1">
    <citation type="submission" date="2019-02" db="EMBL/GenBank/DDBJ databases">
        <title>Genomic Encyclopedia of Type Strains, Phase IV (KMG-IV): sequencing the most valuable type-strain genomes for metagenomic binning, comparative biology and taxonomic classification.</title>
        <authorList>
            <person name="Goeker M."/>
        </authorList>
    </citation>
    <scope>NUCLEOTIDE SEQUENCE [LARGE SCALE GENOMIC DNA]</scope>
    <source>
        <strain evidence="1 2">DSM 21056</strain>
    </source>
</reference>
<dbReference type="OrthoDB" id="7067781at2"/>
<proteinExistence type="predicted"/>
<keyword evidence="2" id="KW-1185">Reference proteome</keyword>
<accession>A0A4Q8CZ46</accession>
<organism evidence="1 2">
    <name type="scientific">Spiribacter vilamensis</name>
    <dbReference type="NCBI Taxonomy" id="531306"/>
    <lineage>
        <taxon>Bacteria</taxon>
        <taxon>Pseudomonadati</taxon>
        <taxon>Pseudomonadota</taxon>
        <taxon>Gammaproteobacteria</taxon>
        <taxon>Chromatiales</taxon>
        <taxon>Ectothiorhodospiraceae</taxon>
        <taxon>Spiribacter</taxon>
    </lineage>
</organism>
<evidence type="ECO:0000313" key="1">
    <source>
        <dbReference type="EMBL" id="RZU98288.1"/>
    </source>
</evidence>
<protein>
    <submittedName>
        <fullName evidence="1">Uncharacterized protein</fullName>
    </submittedName>
</protein>
<comment type="caution">
    <text evidence="1">The sequence shown here is derived from an EMBL/GenBank/DDBJ whole genome shotgun (WGS) entry which is preliminary data.</text>
</comment>